<proteinExistence type="predicted"/>
<dbReference type="PANTHER" id="PTHR47957:SF3">
    <property type="entry name" value="ATP-DEPENDENT HELICASE HRQ1"/>
    <property type="match status" value="1"/>
</dbReference>
<dbReference type="Gene3D" id="3.40.50.300">
    <property type="entry name" value="P-loop containing nucleotide triphosphate hydrolases"/>
    <property type="match status" value="2"/>
</dbReference>
<dbReference type="SUPFAM" id="SSF52540">
    <property type="entry name" value="P-loop containing nucleoside triphosphate hydrolases"/>
    <property type="match status" value="1"/>
</dbReference>
<dbReference type="InterPro" id="IPR018973">
    <property type="entry name" value="MZB"/>
</dbReference>
<dbReference type="InterPro" id="IPR001763">
    <property type="entry name" value="Rhodanese-like_dom"/>
</dbReference>
<feature type="domain" description="Helicase C-terminal" evidence="5">
    <location>
        <begin position="323"/>
        <end position="473"/>
    </location>
</feature>
<evidence type="ECO:0000256" key="2">
    <source>
        <dbReference type="ARBA" id="ARBA00022840"/>
    </source>
</evidence>
<dbReference type="RefSeq" id="WP_309956184.1">
    <property type="nucleotide sequence ID" value="NZ_JAVDUJ010000001.1"/>
</dbReference>
<sequence>MVSYIKLIEQYGAAQIAEHLVIPPRAGCHADWPQWVPTQLRTALIAEGVEKLWTHQVLFGELLQMGQHTALATGTGSGKSLAVWVPILAQMMQQNHENTSLQQIARRPTTLYLAPTKALGKDQENALQNIVQSVREHHDGKVNLPLLATIDGDADSQLRAWARDYADVIFSNPDFLHFAILPNHEKWARFFRSLSTIVIDEFHHYRGNFGANVALILRRLMRIAYYYGASPKVVFLSATSPDPEAVAQRFLGSAFGPVFAVSDDGSPRGQRDIYTLRCRQIPQVQETEAVLPSQWEQGFSEPILHDAKPDQVKRRDAIVEAGELTAVLVAAGAQTLTFVRSRAAAERVAEMAQSFLGENAPHLVGSVGAYRGGYLPEERRALEMGLRSGDIRALATTSALELGIDISGLDAVIVTGWPGTMASFQQQIGRTGRAGAAGVAVFIGRDDPLDQYLLDHSQLLAQTPTEMNVFDPNNPWILPSHLCAAAAELPLSETDLVVFGLADQKLFTQLTSQELLKSRPQGWYWNMSLKVRAHDLVDLRSQSHTISIIDGESGALLGTVSQAQADTTVYPGAIYVHQGQPFKVDALDGEIAVVHQHREEEIRTYARKRTSVRIEQVAIAREFSLGTLCTGSVRVETQVIGYDVRRTRDGMYLGYVPLDLPIREFTTSGTWFTVNENALFAQGLPAANLPGALHAAEHAMIGLLPLFAACDRSDLGGLSTALHPDTNAPTVIIHDSLAGGSGCALRGFAICEEWVAATIELLQNCPCKYGCPRCVQSPKCGNNNEPLSKSGAQQVLEILLPEFSQL</sequence>
<dbReference type="Pfam" id="PF22982">
    <property type="entry name" value="WHD_HRQ1"/>
    <property type="match status" value="1"/>
</dbReference>
<comment type="caution">
    <text evidence="6">The sequence shown here is derived from an EMBL/GenBank/DDBJ whole genome shotgun (WGS) entry which is preliminary data.</text>
</comment>
<dbReference type="SMART" id="SM00490">
    <property type="entry name" value="HELICc"/>
    <property type="match status" value="1"/>
</dbReference>
<dbReference type="PANTHER" id="PTHR47957">
    <property type="entry name" value="ATP-DEPENDENT HELICASE HRQ1"/>
    <property type="match status" value="1"/>
</dbReference>
<dbReference type="InterPro" id="IPR001650">
    <property type="entry name" value="Helicase_C-like"/>
</dbReference>
<dbReference type="EMBL" id="JAVDUJ010000001">
    <property type="protein sequence ID" value="MDR6939486.1"/>
    <property type="molecule type" value="Genomic_DNA"/>
</dbReference>
<dbReference type="NCBIfam" id="TIGR03817">
    <property type="entry name" value="DECH_helic"/>
    <property type="match status" value="1"/>
</dbReference>
<keyword evidence="1" id="KW-0547">Nucleotide-binding</keyword>
<dbReference type="Pfam" id="PF09369">
    <property type="entry name" value="MZB"/>
    <property type="match status" value="1"/>
</dbReference>
<dbReference type="InterPro" id="IPR027417">
    <property type="entry name" value="P-loop_NTPase"/>
</dbReference>
<organism evidence="6 7">
    <name type="scientific">Arcanobacterium hippocoleae</name>
    <dbReference type="NCBI Taxonomy" id="149017"/>
    <lineage>
        <taxon>Bacteria</taxon>
        <taxon>Bacillati</taxon>
        <taxon>Actinomycetota</taxon>
        <taxon>Actinomycetes</taxon>
        <taxon>Actinomycetales</taxon>
        <taxon>Actinomycetaceae</taxon>
        <taxon>Arcanobacterium</taxon>
    </lineage>
</organism>
<dbReference type="InterPro" id="IPR014001">
    <property type="entry name" value="Helicase_ATP-bd"/>
</dbReference>
<evidence type="ECO:0000313" key="7">
    <source>
        <dbReference type="Proteomes" id="UP001266099"/>
    </source>
</evidence>
<evidence type="ECO:0000259" key="4">
    <source>
        <dbReference type="PROSITE" id="PS51192"/>
    </source>
</evidence>
<dbReference type="Pfam" id="PF00271">
    <property type="entry name" value="Helicase_C"/>
    <property type="match status" value="1"/>
</dbReference>
<reference evidence="6 7" key="1">
    <citation type="submission" date="2023-07" db="EMBL/GenBank/DDBJ databases">
        <title>Sequencing the genomes of 1000 actinobacteria strains.</title>
        <authorList>
            <person name="Klenk H.-P."/>
        </authorList>
    </citation>
    <scope>NUCLEOTIDE SEQUENCE [LARGE SCALE GENOMIC DNA]</scope>
    <source>
        <strain evidence="6 7">DSM 15539</strain>
    </source>
</reference>
<feature type="domain" description="Helicase ATP-binding" evidence="4">
    <location>
        <begin position="60"/>
        <end position="258"/>
    </location>
</feature>
<protein>
    <submittedName>
        <fullName evidence="6">DEAD/DEAH box helicase domain-containing protein</fullName>
    </submittedName>
</protein>
<dbReference type="Proteomes" id="UP001266099">
    <property type="component" value="Unassembled WGS sequence"/>
</dbReference>
<dbReference type="CDD" id="cd18797">
    <property type="entry name" value="SF2_C_Hrq"/>
    <property type="match status" value="1"/>
</dbReference>
<dbReference type="PROSITE" id="PS50206">
    <property type="entry name" value="RHODANESE_3"/>
    <property type="match status" value="1"/>
</dbReference>
<dbReference type="InterPro" id="IPR011545">
    <property type="entry name" value="DEAD/DEAH_box_helicase_dom"/>
</dbReference>
<dbReference type="SMART" id="SM00487">
    <property type="entry name" value="DEXDc"/>
    <property type="match status" value="1"/>
</dbReference>
<keyword evidence="2" id="KW-0067">ATP-binding</keyword>
<accession>A0ABU1T292</accession>
<dbReference type="InterPro" id="IPR022307">
    <property type="entry name" value="Helicase_put_actinobac"/>
</dbReference>
<dbReference type="GO" id="GO:0004386">
    <property type="term" value="F:helicase activity"/>
    <property type="evidence" value="ECO:0007669"/>
    <property type="project" value="UniProtKB-KW"/>
</dbReference>
<keyword evidence="6" id="KW-0378">Hydrolase</keyword>
<evidence type="ECO:0000313" key="6">
    <source>
        <dbReference type="EMBL" id="MDR6939486.1"/>
    </source>
</evidence>
<evidence type="ECO:0000259" key="5">
    <source>
        <dbReference type="PROSITE" id="PS51194"/>
    </source>
</evidence>
<dbReference type="PROSITE" id="PS51194">
    <property type="entry name" value="HELICASE_CTER"/>
    <property type="match status" value="1"/>
</dbReference>
<evidence type="ECO:0000256" key="1">
    <source>
        <dbReference type="ARBA" id="ARBA00022741"/>
    </source>
</evidence>
<dbReference type="InterPro" id="IPR055227">
    <property type="entry name" value="HRQ1_WHD"/>
</dbReference>
<keyword evidence="7" id="KW-1185">Reference proteome</keyword>
<keyword evidence="6" id="KW-0347">Helicase</keyword>
<dbReference type="Pfam" id="PF00270">
    <property type="entry name" value="DEAD"/>
    <property type="match status" value="1"/>
</dbReference>
<gene>
    <name evidence="6" type="ORF">J2S36_001029</name>
</gene>
<feature type="domain" description="Rhodanese" evidence="3">
    <location>
        <begin position="345"/>
        <end position="379"/>
    </location>
</feature>
<dbReference type="PROSITE" id="PS51192">
    <property type="entry name" value="HELICASE_ATP_BIND_1"/>
    <property type="match status" value="1"/>
</dbReference>
<evidence type="ECO:0000259" key="3">
    <source>
        <dbReference type="PROSITE" id="PS50206"/>
    </source>
</evidence>
<name>A0ABU1T292_9ACTO</name>